<keyword evidence="5" id="KW-0805">Transcription regulation</keyword>
<evidence type="ECO:0000313" key="13">
    <source>
        <dbReference type="Proteomes" id="UP001234178"/>
    </source>
</evidence>
<evidence type="ECO:0000256" key="6">
    <source>
        <dbReference type="ARBA" id="ARBA00023159"/>
    </source>
</evidence>
<evidence type="ECO:0000256" key="7">
    <source>
        <dbReference type="ARBA" id="ARBA00023163"/>
    </source>
</evidence>
<feature type="region of interest" description="Disordered" evidence="10">
    <location>
        <begin position="211"/>
        <end position="300"/>
    </location>
</feature>
<dbReference type="EMBL" id="JAOYFB010000037">
    <property type="protein sequence ID" value="KAK4024792.1"/>
    <property type="molecule type" value="Genomic_DNA"/>
</dbReference>
<feature type="region of interest" description="Disordered" evidence="10">
    <location>
        <begin position="109"/>
        <end position="186"/>
    </location>
</feature>
<dbReference type="PANTHER" id="PTHR15970">
    <property type="entry name" value="ELL-ASSOCIATED FACTOR EAF"/>
    <property type="match status" value="1"/>
</dbReference>
<comment type="function">
    <text evidence="9">Promotes transcriptional elongation by Su(Tpl)/ELL. Essential for development.</text>
</comment>
<dbReference type="Pfam" id="PF09816">
    <property type="entry name" value="EAF"/>
    <property type="match status" value="1"/>
</dbReference>
<reference evidence="12 13" key="1">
    <citation type="journal article" date="2023" name="Nucleic Acids Res.">
        <title>The hologenome of Daphnia magna reveals possible DNA methylation and microbiome-mediated evolution of the host genome.</title>
        <authorList>
            <person name="Chaturvedi A."/>
            <person name="Li X."/>
            <person name="Dhandapani V."/>
            <person name="Marshall H."/>
            <person name="Kissane S."/>
            <person name="Cuenca-Cambronero M."/>
            <person name="Asole G."/>
            <person name="Calvet F."/>
            <person name="Ruiz-Romero M."/>
            <person name="Marangio P."/>
            <person name="Guigo R."/>
            <person name="Rago D."/>
            <person name="Mirbahai L."/>
            <person name="Eastwood N."/>
            <person name="Colbourne J.K."/>
            <person name="Zhou J."/>
            <person name="Mallon E."/>
            <person name="Orsini L."/>
        </authorList>
    </citation>
    <scope>NUCLEOTIDE SEQUENCE [LARGE SCALE GENOMIC DNA]</scope>
    <source>
        <strain evidence="12">LRV0_1</strain>
    </source>
</reference>
<proteinExistence type="inferred from homology"/>
<dbReference type="PANTHER" id="PTHR15970:SF2">
    <property type="entry name" value="ELL-ASSOCIATED FACTOR EAF"/>
    <property type="match status" value="1"/>
</dbReference>
<feature type="compositionally biased region" description="Low complexity" evidence="10">
    <location>
        <begin position="225"/>
        <end position="239"/>
    </location>
</feature>
<sequence>MADKLGLGSEVKELRLGSSFTNPRGSAFHTFRYDFKPASVDTSKMATVDILPNNEVNVTVPHSDGSGTAQTSVFRGPKKPYTKECVLIIDHNTGEITLERLSHNIQLKKTRAEGTGKAGRSSSPVDLTPQQQQYYSQQKKSSPLQKSPTSSFSPPTPSPPYNPTQKNSPKHVSGFPMKKSSSSPHQLVANSNVVPASGSMPLLDDLDLITEGPRQEVAPTVGVLSDSSSDSGSDSSSDSSESDSDSDMEDTHIPNERNNGSPVISKETMPLPNSSLAHLSMPSHLLSEDLRLSDSGSESD</sequence>
<comment type="subcellular location">
    <subcellularLocation>
        <location evidence="1">Nucleus</location>
    </subcellularLocation>
</comment>
<evidence type="ECO:0000259" key="11">
    <source>
        <dbReference type="Pfam" id="PF09816"/>
    </source>
</evidence>
<evidence type="ECO:0000313" key="12">
    <source>
        <dbReference type="EMBL" id="KAK4024792.1"/>
    </source>
</evidence>
<name>A0ABR0AI36_9CRUS</name>
<comment type="similarity">
    <text evidence="2">Belongs to the EAF family.</text>
</comment>
<evidence type="ECO:0000256" key="4">
    <source>
        <dbReference type="ARBA" id="ARBA00022553"/>
    </source>
</evidence>
<evidence type="ECO:0000256" key="9">
    <source>
        <dbReference type="ARBA" id="ARBA00025617"/>
    </source>
</evidence>
<evidence type="ECO:0000256" key="10">
    <source>
        <dbReference type="SAM" id="MobiDB-lite"/>
    </source>
</evidence>
<organism evidence="12 13">
    <name type="scientific">Daphnia magna</name>
    <dbReference type="NCBI Taxonomy" id="35525"/>
    <lineage>
        <taxon>Eukaryota</taxon>
        <taxon>Metazoa</taxon>
        <taxon>Ecdysozoa</taxon>
        <taxon>Arthropoda</taxon>
        <taxon>Crustacea</taxon>
        <taxon>Branchiopoda</taxon>
        <taxon>Diplostraca</taxon>
        <taxon>Cladocera</taxon>
        <taxon>Anomopoda</taxon>
        <taxon>Daphniidae</taxon>
        <taxon>Daphnia</taxon>
    </lineage>
</organism>
<keyword evidence="8" id="KW-0539">Nucleus</keyword>
<protein>
    <recommendedName>
        <fullName evidence="3">Ell-associated factor Eaf</fullName>
    </recommendedName>
</protein>
<dbReference type="Proteomes" id="UP001234178">
    <property type="component" value="Unassembled WGS sequence"/>
</dbReference>
<feature type="compositionally biased region" description="Low complexity" evidence="10">
    <location>
        <begin position="127"/>
        <end position="153"/>
    </location>
</feature>
<evidence type="ECO:0000256" key="2">
    <source>
        <dbReference type="ARBA" id="ARBA00007798"/>
    </source>
</evidence>
<keyword evidence="7" id="KW-0804">Transcription</keyword>
<keyword evidence="13" id="KW-1185">Reference proteome</keyword>
<evidence type="ECO:0000256" key="1">
    <source>
        <dbReference type="ARBA" id="ARBA00004123"/>
    </source>
</evidence>
<keyword evidence="4" id="KW-0597">Phosphoprotein</keyword>
<evidence type="ECO:0000256" key="3">
    <source>
        <dbReference type="ARBA" id="ARBA00021452"/>
    </source>
</evidence>
<feature type="domain" description="Transcription elongation factor Eaf N-terminal" evidence="11">
    <location>
        <begin position="13"/>
        <end position="112"/>
    </location>
</feature>
<evidence type="ECO:0000256" key="8">
    <source>
        <dbReference type="ARBA" id="ARBA00023242"/>
    </source>
</evidence>
<keyword evidence="6" id="KW-0010">Activator</keyword>
<gene>
    <name evidence="12" type="ORF">OUZ56_010286</name>
</gene>
<evidence type="ECO:0000256" key="5">
    <source>
        <dbReference type="ARBA" id="ARBA00023015"/>
    </source>
</evidence>
<comment type="caution">
    <text evidence="12">The sequence shown here is derived from an EMBL/GenBank/DDBJ whole genome shotgun (WGS) entry which is preliminary data.</text>
</comment>
<accession>A0ABR0AI36</accession>
<dbReference type="InterPro" id="IPR019194">
    <property type="entry name" value="Tscrpt_elong_fac_Eaf_N"/>
</dbReference>
<dbReference type="InterPro" id="IPR027093">
    <property type="entry name" value="EAF_fam"/>
</dbReference>